<dbReference type="WBParaSite" id="nRc.2.0.1.t46962-RA">
    <property type="protein sequence ID" value="nRc.2.0.1.t46962-RA"/>
    <property type="gene ID" value="nRc.2.0.1.g46962"/>
</dbReference>
<accession>A0A915L826</accession>
<reference evidence="2" key="1">
    <citation type="submission" date="2022-11" db="UniProtKB">
        <authorList>
            <consortium name="WormBaseParasite"/>
        </authorList>
    </citation>
    <scope>IDENTIFICATION</scope>
</reference>
<evidence type="ECO:0000313" key="1">
    <source>
        <dbReference type="Proteomes" id="UP000887565"/>
    </source>
</evidence>
<sequence length="65" mass="6832">MEVLASSGSSLTSLATDANNPLLSEAVVLDALEEQVGCAGGFGGTDRAVPRPQDLMMMMFTSRRQ</sequence>
<dbReference type="Proteomes" id="UP000887565">
    <property type="component" value="Unplaced"/>
</dbReference>
<dbReference type="AlphaFoldDB" id="A0A915L826"/>
<evidence type="ECO:0000313" key="2">
    <source>
        <dbReference type="WBParaSite" id="nRc.2.0.1.t46962-RA"/>
    </source>
</evidence>
<organism evidence="1 2">
    <name type="scientific">Romanomermis culicivorax</name>
    <name type="common">Nematode worm</name>
    <dbReference type="NCBI Taxonomy" id="13658"/>
    <lineage>
        <taxon>Eukaryota</taxon>
        <taxon>Metazoa</taxon>
        <taxon>Ecdysozoa</taxon>
        <taxon>Nematoda</taxon>
        <taxon>Enoplea</taxon>
        <taxon>Dorylaimia</taxon>
        <taxon>Mermithida</taxon>
        <taxon>Mermithoidea</taxon>
        <taxon>Mermithidae</taxon>
        <taxon>Romanomermis</taxon>
    </lineage>
</organism>
<keyword evidence="1" id="KW-1185">Reference proteome</keyword>
<proteinExistence type="predicted"/>
<name>A0A915L826_ROMCU</name>
<protein>
    <submittedName>
        <fullName evidence="2">Uncharacterized protein</fullName>
    </submittedName>
</protein>